<name>A0A918GZ78_9ACTN</name>
<evidence type="ECO:0000256" key="1">
    <source>
        <dbReference type="ARBA" id="ARBA00022729"/>
    </source>
</evidence>
<dbReference type="Pfam" id="PF03372">
    <property type="entry name" value="Exo_endo_phos"/>
    <property type="match status" value="1"/>
</dbReference>
<organism evidence="3 4">
    <name type="scientific">Streptomyces purpureus</name>
    <dbReference type="NCBI Taxonomy" id="1951"/>
    <lineage>
        <taxon>Bacteria</taxon>
        <taxon>Bacillati</taxon>
        <taxon>Actinomycetota</taxon>
        <taxon>Actinomycetes</taxon>
        <taxon>Kitasatosporales</taxon>
        <taxon>Streptomycetaceae</taxon>
        <taxon>Streptomyces</taxon>
    </lineage>
</organism>
<keyword evidence="1" id="KW-0732">Signal</keyword>
<dbReference type="InterPro" id="IPR013517">
    <property type="entry name" value="FG-GAP"/>
</dbReference>
<evidence type="ECO:0000313" key="3">
    <source>
        <dbReference type="EMBL" id="GGT21091.1"/>
    </source>
</evidence>
<comment type="caution">
    <text evidence="3">The sequence shown here is derived from an EMBL/GenBank/DDBJ whole genome shotgun (WGS) entry which is preliminary data.</text>
</comment>
<dbReference type="SUPFAM" id="SSF56219">
    <property type="entry name" value="DNase I-like"/>
    <property type="match status" value="1"/>
</dbReference>
<dbReference type="GO" id="GO:0003824">
    <property type="term" value="F:catalytic activity"/>
    <property type="evidence" value="ECO:0007669"/>
    <property type="project" value="InterPro"/>
</dbReference>
<dbReference type="Gene3D" id="2.115.10.10">
    <property type="entry name" value="Tachylectin 2"/>
    <property type="match status" value="1"/>
</dbReference>
<reference evidence="3" key="1">
    <citation type="journal article" date="2014" name="Int. J. Syst. Evol. Microbiol.">
        <title>Complete genome sequence of Corynebacterium casei LMG S-19264T (=DSM 44701T), isolated from a smear-ripened cheese.</title>
        <authorList>
            <consortium name="US DOE Joint Genome Institute (JGI-PGF)"/>
            <person name="Walter F."/>
            <person name="Albersmeier A."/>
            <person name="Kalinowski J."/>
            <person name="Ruckert C."/>
        </authorList>
    </citation>
    <scope>NUCLEOTIDE SEQUENCE</scope>
    <source>
        <strain evidence="3">JCM 3172</strain>
    </source>
</reference>
<dbReference type="InterPro" id="IPR036691">
    <property type="entry name" value="Endo/exonu/phosph_ase_sf"/>
</dbReference>
<gene>
    <name evidence="3" type="ORF">GCM10014713_12490</name>
</gene>
<dbReference type="EMBL" id="BMQQ01000003">
    <property type="protein sequence ID" value="GGT21091.1"/>
    <property type="molecule type" value="Genomic_DNA"/>
</dbReference>
<accession>A0A918GZ78</accession>
<protein>
    <recommendedName>
        <fullName evidence="2">Endonuclease/exonuclease/phosphatase domain-containing protein</fullName>
    </recommendedName>
</protein>
<reference evidence="3" key="2">
    <citation type="submission" date="2020-09" db="EMBL/GenBank/DDBJ databases">
        <authorList>
            <person name="Sun Q."/>
            <person name="Ohkuma M."/>
        </authorList>
    </citation>
    <scope>NUCLEOTIDE SEQUENCE</scope>
    <source>
        <strain evidence="3">JCM 3172</strain>
    </source>
</reference>
<dbReference type="InterPro" id="IPR005135">
    <property type="entry name" value="Endo/exonuclease/phosphatase"/>
</dbReference>
<dbReference type="PANTHER" id="PTHR46580:SF4">
    <property type="entry name" value="ATP_GTP-BINDING PROTEIN"/>
    <property type="match status" value="1"/>
</dbReference>
<dbReference type="Proteomes" id="UP000619486">
    <property type="component" value="Unassembled WGS sequence"/>
</dbReference>
<feature type="domain" description="Endonuclease/exonuclease/phosphatase" evidence="2">
    <location>
        <begin position="19"/>
        <end position="142"/>
    </location>
</feature>
<dbReference type="PANTHER" id="PTHR46580">
    <property type="entry name" value="SENSOR KINASE-RELATED"/>
    <property type="match status" value="1"/>
</dbReference>
<keyword evidence="4" id="KW-1185">Reference proteome</keyword>
<proteinExistence type="predicted"/>
<dbReference type="InterPro" id="IPR028994">
    <property type="entry name" value="Integrin_alpha_N"/>
</dbReference>
<dbReference type="Pfam" id="PF13517">
    <property type="entry name" value="FG-GAP_3"/>
    <property type="match status" value="1"/>
</dbReference>
<dbReference type="SUPFAM" id="SSF69318">
    <property type="entry name" value="Integrin alpha N-terminal domain"/>
    <property type="match status" value="1"/>
</dbReference>
<sequence length="347" mass="36984">MPCVKTYTQSRANWACSVHLYWNQSTLREQEAAKLAEQARQWQDAGIPVVLGGDFNGSPRTKTASYFYEPGIDDGGWGAFVEADETDKDHFVGTPCSDGRTRCRSGEPTFGTSKIDYLFLSARDFKGARADVLPQDTSVSDHRLVRGAAYWADCGPSADDAGAVFRRDANGGLFRYAGRTDGSVAGACKVGTGWSGMKLVARDGSAVVAVDGTGTLWRYPADAVNGTFSGSTRVQVGTGWQGYDVLVAPGDFSGDGKADLIARDTAGVLWLYKGDGANGYSPRTQIGTGWQIYTALASPGDLDGDGKADLVGRANDGVLWLYKGDGASYYSPRTQIGYGYPAGELLF</sequence>
<dbReference type="AlphaFoldDB" id="A0A918GZ78"/>
<evidence type="ECO:0000313" key="4">
    <source>
        <dbReference type="Proteomes" id="UP000619486"/>
    </source>
</evidence>
<dbReference type="Gene3D" id="3.60.10.10">
    <property type="entry name" value="Endonuclease/exonuclease/phosphatase"/>
    <property type="match status" value="1"/>
</dbReference>
<evidence type="ECO:0000259" key="2">
    <source>
        <dbReference type="Pfam" id="PF03372"/>
    </source>
</evidence>